<dbReference type="InterPro" id="IPR000121">
    <property type="entry name" value="PEP_util_C"/>
</dbReference>
<evidence type="ECO:0000313" key="16">
    <source>
        <dbReference type="Proteomes" id="UP000198346"/>
    </source>
</evidence>
<dbReference type="Gene3D" id="1.10.274.10">
    <property type="entry name" value="PtsI, HPr-binding domain"/>
    <property type="match status" value="1"/>
</dbReference>
<dbReference type="InterPro" id="IPR015813">
    <property type="entry name" value="Pyrv/PenolPyrv_kinase-like_dom"/>
</dbReference>
<name>A0A239PT40_9PROT</name>
<dbReference type="GO" id="GO:0016301">
    <property type="term" value="F:kinase activity"/>
    <property type="evidence" value="ECO:0007669"/>
    <property type="project" value="UniProtKB-KW"/>
</dbReference>
<dbReference type="AlphaFoldDB" id="A0A239PT40"/>
<reference evidence="15 16" key="1">
    <citation type="submission" date="2017-07" db="EMBL/GenBank/DDBJ databases">
        <authorList>
            <person name="Sun Z.S."/>
            <person name="Albrecht U."/>
            <person name="Echele G."/>
            <person name="Lee C.C."/>
        </authorList>
    </citation>
    <scope>NUCLEOTIDE SEQUENCE [LARGE SCALE GENOMIC DNA]</scope>
    <source>
        <strain evidence="15 16">CGMCC 1.12710</strain>
    </source>
</reference>
<protein>
    <recommendedName>
        <fullName evidence="5">phosphoenolpyruvate--protein phosphotransferase</fullName>
        <ecNumber evidence="5">2.7.3.9</ecNumber>
    </recommendedName>
</protein>
<dbReference type="EMBL" id="FZQA01000003">
    <property type="protein sequence ID" value="SNT73213.1"/>
    <property type="molecule type" value="Genomic_DNA"/>
</dbReference>
<evidence type="ECO:0000256" key="1">
    <source>
        <dbReference type="ARBA" id="ARBA00000683"/>
    </source>
</evidence>
<comment type="catalytic activity">
    <reaction evidence="1">
        <text>L-histidyl-[protein] + phosphoenolpyruvate = N(pros)-phospho-L-histidyl-[protein] + pyruvate</text>
        <dbReference type="Rhea" id="RHEA:23880"/>
        <dbReference type="Rhea" id="RHEA-COMP:9745"/>
        <dbReference type="Rhea" id="RHEA-COMP:9746"/>
        <dbReference type="ChEBI" id="CHEBI:15361"/>
        <dbReference type="ChEBI" id="CHEBI:29979"/>
        <dbReference type="ChEBI" id="CHEBI:58702"/>
        <dbReference type="ChEBI" id="CHEBI:64837"/>
        <dbReference type="EC" id="2.7.3.9"/>
    </reaction>
</comment>
<dbReference type="GO" id="GO:0008965">
    <property type="term" value="F:phosphoenolpyruvate-protein phosphotransferase activity"/>
    <property type="evidence" value="ECO:0007669"/>
    <property type="project" value="UniProtKB-EC"/>
</dbReference>
<evidence type="ECO:0000256" key="12">
    <source>
        <dbReference type="ARBA" id="ARBA00022777"/>
    </source>
</evidence>
<comment type="cofactor">
    <cofactor evidence="2">
        <name>Mg(2+)</name>
        <dbReference type="ChEBI" id="CHEBI:18420"/>
    </cofactor>
</comment>
<sequence>MSLEYTRPPYGGHGERGITVLLRRMHDAVAEEATAQERLDKLTRIIASHIVADVCSIYLRRPDDRLELYSTEGLNRAAVHQTVLGWGEGLVGLVAATQRPLVTAEAPLHPAFAYRPETGEDPLHSFLGVPLIRSGKVLGVLVLQNKASRRYTDDEVEAAQALAILLAEVAASGELLGKEETAAVGEMLHQPDRLQGVGVAPGVAMGKAAFHEPPPAQHKVFATDVAREAQRLEDGLAALRASVDGMLADESLAGVSREVLETYRLFAYDRGWKERLRAAVFSGLTAEAAVEQVKAENRARLSQARDPYLRERLHDLDDLAHRLLRHLSGGGANGRRPIPDQAIVIARAMGPADLLEYDRAKLKGLVLAEASETSHVAIVARALEIPLVAGVDDALERAFEGDDVVIDGETGEVHIRPGPDVVQSLREKQELQSERQAAFAQERALPGETRDGVRIEIFMNAGLALDMPHLDATGAAGVGLFRTELQFLIGSQLPKVEAQERLYRDVLERAGGKPVVFRTADLGGDKAAAYMKRRVEGNPAMGWRGLRMAVDRPGILRPQLRALLAAAAGRELFVMFPMVTLPAEIDAARALLDREIARRERRGKPLPASIRIGAMIETPAAAWRLEEIAEKVDFLSVGGNDLAQFYFAADRDSDMVQERFDPLEPGFLTFLRMVIDKAYRAGKPLSYCGEQAADPLMAAALIGLGVRRFSIPATSVGPFRRLVRAIEAGAVAGWLKDRLEGGAPDGVSLRDGLAALLADQGVQIQRAR</sequence>
<dbReference type="Gene3D" id="3.30.450.40">
    <property type="match status" value="1"/>
</dbReference>
<dbReference type="InterPro" id="IPR008279">
    <property type="entry name" value="PEP-util_enz_mobile_dom"/>
</dbReference>
<evidence type="ECO:0000256" key="6">
    <source>
        <dbReference type="ARBA" id="ARBA00022448"/>
    </source>
</evidence>
<dbReference type="GO" id="GO:0046872">
    <property type="term" value="F:metal ion binding"/>
    <property type="evidence" value="ECO:0007669"/>
    <property type="project" value="UniProtKB-KW"/>
</dbReference>
<dbReference type="InterPro" id="IPR050499">
    <property type="entry name" value="PEP-utilizing_PTS_enzyme"/>
</dbReference>
<dbReference type="EC" id="2.7.3.9" evidence="5"/>
<keyword evidence="12" id="KW-0418">Kinase</keyword>
<evidence type="ECO:0000256" key="5">
    <source>
        <dbReference type="ARBA" id="ARBA00012232"/>
    </source>
</evidence>
<dbReference type="InterPro" id="IPR008731">
    <property type="entry name" value="PTS_EIN"/>
</dbReference>
<feature type="domain" description="GAF" evidence="14">
    <location>
        <begin position="34"/>
        <end position="180"/>
    </location>
</feature>
<evidence type="ECO:0000256" key="3">
    <source>
        <dbReference type="ARBA" id="ARBA00004496"/>
    </source>
</evidence>
<evidence type="ECO:0000256" key="7">
    <source>
        <dbReference type="ARBA" id="ARBA00022490"/>
    </source>
</evidence>
<accession>A0A239PT40</accession>
<keyword evidence="10" id="KW-0598">Phosphotransferase system</keyword>
<dbReference type="Pfam" id="PF01590">
    <property type="entry name" value="GAF"/>
    <property type="match status" value="1"/>
</dbReference>
<dbReference type="Pfam" id="PF02896">
    <property type="entry name" value="PEP-utilizers_C"/>
    <property type="match status" value="1"/>
</dbReference>
<dbReference type="InterPro" id="IPR003018">
    <property type="entry name" value="GAF"/>
</dbReference>
<dbReference type="SUPFAM" id="SSF52009">
    <property type="entry name" value="Phosphohistidine domain"/>
    <property type="match status" value="1"/>
</dbReference>
<organism evidence="15 16">
    <name type="scientific">Amphiplicatus metriothermophilus</name>
    <dbReference type="NCBI Taxonomy" id="1519374"/>
    <lineage>
        <taxon>Bacteria</taxon>
        <taxon>Pseudomonadati</taxon>
        <taxon>Pseudomonadota</taxon>
        <taxon>Alphaproteobacteria</taxon>
        <taxon>Parvularculales</taxon>
        <taxon>Parvularculaceae</taxon>
        <taxon>Amphiplicatus</taxon>
    </lineage>
</organism>
<evidence type="ECO:0000259" key="14">
    <source>
        <dbReference type="SMART" id="SM00065"/>
    </source>
</evidence>
<evidence type="ECO:0000256" key="9">
    <source>
        <dbReference type="ARBA" id="ARBA00022679"/>
    </source>
</evidence>
<dbReference type="Proteomes" id="UP000198346">
    <property type="component" value="Unassembled WGS sequence"/>
</dbReference>
<gene>
    <name evidence="15" type="ORF">SAMN06297382_1611</name>
</gene>
<keyword evidence="8" id="KW-0762">Sugar transport</keyword>
<dbReference type="InterPro" id="IPR006318">
    <property type="entry name" value="PTS_EI-like"/>
</dbReference>
<dbReference type="InterPro" id="IPR036618">
    <property type="entry name" value="PtsI_HPr-bd_sf"/>
</dbReference>
<evidence type="ECO:0000256" key="2">
    <source>
        <dbReference type="ARBA" id="ARBA00001946"/>
    </source>
</evidence>
<keyword evidence="16" id="KW-1185">Reference proteome</keyword>
<dbReference type="Pfam" id="PF00391">
    <property type="entry name" value="PEP-utilizers"/>
    <property type="match status" value="1"/>
</dbReference>
<evidence type="ECO:0000256" key="10">
    <source>
        <dbReference type="ARBA" id="ARBA00022683"/>
    </source>
</evidence>
<dbReference type="OrthoDB" id="9765468at2"/>
<dbReference type="Gene3D" id="3.20.20.60">
    <property type="entry name" value="Phosphoenolpyruvate-binding domains"/>
    <property type="match status" value="1"/>
</dbReference>
<keyword evidence="6" id="KW-0813">Transport</keyword>
<dbReference type="InterPro" id="IPR029016">
    <property type="entry name" value="GAF-like_dom_sf"/>
</dbReference>
<dbReference type="PANTHER" id="PTHR46244:SF6">
    <property type="entry name" value="PHOSPHOENOLPYRUVATE-PROTEIN PHOSPHOTRANSFERASE"/>
    <property type="match status" value="1"/>
</dbReference>
<proteinExistence type="inferred from homology"/>
<dbReference type="Gene3D" id="3.50.30.10">
    <property type="entry name" value="Phosphohistidine domain"/>
    <property type="match status" value="1"/>
</dbReference>
<evidence type="ECO:0000256" key="8">
    <source>
        <dbReference type="ARBA" id="ARBA00022597"/>
    </source>
</evidence>
<evidence type="ECO:0000256" key="13">
    <source>
        <dbReference type="ARBA" id="ARBA00022842"/>
    </source>
</evidence>
<evidence type="ECO:0000313" key="15">
    <source>
        <dbReference type="EMBL" id="SNT73213.1"/>
    </source>
</evidence>
<comment type="subcellular location">
    <subcellularLocation>
        <location evidence="3">Cytoplasm</location>
    </subcellularLocation>
</comment>
<dbReference type="RefSeq" id="WP_089412094.1">
    <property type="nucleotide sequence ID" value="NZ_FZQA01000003.1"/>
</dbReference>
<comment type="similarity">
    <text evidence="4">Belongs to the PEP-utilizing enzyme family.</text>
</comment>
<keyword evidence="11" id="KW-0479">Metal-binding</keyword>
<dbReference type="Pfam" id="PF05524">
    <property type="entry name" value="PEP-utilisers_N"/>
    <property type="match status" value="1"/>
</dbReference>
<dbReference type="SUPFAM" id="SSF51621">
    <property type="entry name" value="Phosphoenolpyruvate/pyruvate domain"/>
    <property type="match status" value="1"/>
</dbReference>
<dbReference type="SUPFAM" id="SSF55781">
    <property type="entry name" value="GAF domain-like"/>
    <property type="match status" value="1"/>
</dbReference>
<keyword evidence="9 15" id="KW-0808">Transferase</keyword>
<evidence type="ECO:0000256" key="4">
    <source>
        <dbReference type="ARBA" id="ARBA00007837"/>
    </source>
</evidence>
<dbReference type="SUPFAM" id="SSF47831">
    <property type="entry name" value="Enzyme I of the PEP:sugar phosphotransferase system HPr-binding (sub)domain"/>
    <property type="match status" value="1"/>
</dbReference>
<dbReference type="InterPro" id="IPR036637">
    <property type="entry name" value="Phosphohistidine_dom_sf"/>
</dbReference>
<keyword evidence="13" id="KW-0460">Magnesium</keyword>
<dbReference type="NCBIfam" id="TIGR01417">
    <property type="entry name" value="PTS_I_fam"/>
    <property type="match status" value="1"/>
</dbReference>
<evidence type="ECO:0000256" key="11">
    <source>
        <dbReference type="ARBA" id="ARBA00022723"/>
    </source>
</evidence>
<dbReference type="PANTHER" id="PTHR46244">
    <property type="entry name" value="PHOSPHOENOLPYRUVATE-PROTEIN PHOSPHOTRANSFERASE"/>
    <property type="match status" value="1"/>
</dbReference>
<dbReference type="GO" id="GO:0005737">
    <property type="term" value="C:cytoplasm"/>
    <property type="evidence" value="ECO:0007669"/>
    <property type="project" value="UniProtKB-SubCell"/>
</dbReference>
<dbReference type="PRINTS" id="PR01736">
    <property type="entry name" value="PHPHTRNFRASE"/>
</dbReference>
<dbReference type="SMART" id="SM00065">
    <property type="entry name" value="GAF"/>
    <property type="match status" value="1"/>
</dbReference>
<keyword evidence="7" id="KW-0963">Cytoplasm</keyword>
<dbReference type="InterPro" id="IPR040442">
    <property type="entry name" value="Pyrv_kinase-like_dom_sf"/>
</dbReference>
<dbReference type="GO" id="GO:0009401">
    <property type="term" value="P:phosphoenolpyruvate-dependent sugar phosphotransferase system"/>
    <property type="evidence" value="ECO:0007669"/>
    <property type="project" value="UniProtKB-KW"/>
</dbReference>